<keyword evidence="8" id="KW-1185">Reference proteome</keyword>
<keyword evidence="5 6" id="KW-0482">Metalloprotease</keyword>
<dbReference type="KEGG" id="clec:106664935"/>
<dbReference type="GO" id="GO:0034982">
    <property type="term" value="P:mitochondrial protein processing"/>
    <property type="evidence" value="ECO:0007669"/>
    <property type="project" value="TreeGrafter"/>
</dbReference>
<accession>A0A8I6SH35</accession>
<dbReference type="OrthoDB" id="285308at2759"/>
<dbReference type="GO" id="GO:0046872">
    <property type="term" value="F:metal ion binding"/>
    <property type="evidence" value="ECO:0007669"/>
    <property type="project" value="UniProtKB-KW"/>
</dbReference>
<dbReference type="OMA" id="EAHQNCV"/>
<dbReference type="GO" id="GO:0033615">
    <property type="term" value="P:mitochondrial proton-transporting ATP synthase complex assembly"/>
    <property type="evidence" value="ECO:0007669"/>
    <property type="project" value="TreeGrafter"/>
</dbReference>
<name>A0A8I6SH35_CIMLE</name>
<evidence type="ECO:0000256" key="6">
    <source>
        <dbReference type="RuleBase" id="RU364057"/>
    </source>
</evidence>
<dbReference type="PANTHER" id="PTHR21711:SF0">
    <property type="entry name" value="MITOCHONDRIAL INNER MEMBRANE PROTEASE ATP23 HOMOLOG"/>
    <property type="match status" value="1"/>
</dbReference>
<proteinExistence type="inferred from homology"/>
<dbReference type="PANTHER" id="PTHR21711">
    <property type="entry name" value="MITOCHONDRIAL INNER MEMBRANE PROTEASE"/>
    <property type="match status" value="1"/>
</dbReference>
<evidence type="ECO:0000256" key="4">
    <source>
        <dbReference type="ARBA" id="ARBA00022801"/>
    </source>
</evidence>
<dbReference type="Pfam" id="PF09768">
    <property type="entry name" value="Peptidase_M76"/>
    <property type="match status" value="1"/>
</dbReference>
<reference evidence="7" key="1">
    <citation type="submission" date="2022-01" db="UniProtKB">
        <authorList>
            <consortium name="EnsemblMetazoa"/>
        </authorList>
    </citation>
    <scope>IDENTIFICATION</scope>
</reference>
<dbReference type="Proteomes" id="UP000494040">
    <property type="component" value="Unassembled WGS sequence"/>
</dbReference>
<dbReference type="RefSeq" id="XP_014246513.1">
    <property type="nucleotide sequence ID" value="XM_014391027.2"/>
</dbReference>
<dbReference type="GO" id="GO:0004222">
    <property type="term" value="F:metalloendopeptidase activity"/>
    <property type="evidence" value="ECO:0007669"/>
    <property type="project" value="InterPro"/>
</dbReference>
<evidence type="ECO:0000256" key="3">
    <source>
        <dbReference type="ARBA" id="ARBA00022723"/>
    </source>
</evidence>
<keyword evidence="3 6" id="KW-0479">Metal-binding</keyword>
<evidence type="ECO:0000256" key="5">
    <source>
        <dbReference type="ARBA" id="ARBA00023049"/>
    </source>
</evidence>
<dbReference type="GeneID" id="106664935"/>
<evidence type="ECO:0000256" key="1">
    <source>
        <dbReference type="ARBA" id="ARBA00009915"/>
    </source>
</evidence>
<evidence type="ECO:0000256" key="2">
    <source>
        <dbReference type="ARBA" id="ARBA00022670"/>
    </source>
</evidence>
<dbReference type="GO" id="GO:0005739">
    <property type="term" value="C:mitochondrion"/>
    <property type="evidence" value="ECO:0007669"/>
    <property type="project" value="GOC"/>
</dbReference>
<keyword evidence="2 6" id="KW-0645">Protease</keyword>
<evidence type="ECO:0000313" key="7">
    <source>
        <dbReference type="EnsemblMetazoa" id="XP_024081558.1"/>
    </source>
</evidence>
<dbReference type="EnsemblMetazoa" id="XM_014391027.2">
    <property type="protein sequence ID" value="XP_014246513.1"/>
    <property type="gene ID" value="LOC106664935"/>
</dbReference>
<keyword evidence="4 6" id="KW-0378">Hydrolase</keyword>
<evidence type="ECO:0000313" key="8">
    <source>
        <dbReference type="Proteomes" id="UP000494040"/>
    </source>
</evidence>
<comment type="similarity">
    <text evidence="1 6">Belongs to the peptidase M76 family.</text>
</comment>
<dbReference type="AlphaFoldDB" id="A0A8I6SH35"/>
<dbReference type="EnsemblMetazoa" id="XM_024225790.1">
    <property type="protein sequence ID" value="XP_024081558.1"/>
    <property type="gene ID" value="LOC106664935"/>
</dbReference>
<protein>
    <recommendedName>
        <fullName evidence="6">Mitochondrial inner membrane protease ATP23</fullName>
        <ecNumber evidence="6">3.4.24.-</ecNumber>
    </recommendedName>
</protein>
<dbReference type="EC" id="3.4.24.-" evidence="6"/>
<dbReference type="RefSeq" id="XP_024081558.1">
    <property type="nucleotide sequence ID" value="XM_024225790.1"/>
</dbReference>
<dbReference type="InterPro" id="IPR019165">
    <property type="entry name" value="Peptidase_M76_ATP23"/>
</dbReference>
<organism evidence="7 8">
    <name type="scientific">Cimex lectularius</name>
    <name type="common">Bed bug</name>
    <name type="synonym">Acanthia lectularia</name>
    <dbReference type="NCBI Taxonomy" id="79782"/>
    <lineage>
        <taxon>Eukaryota</taxon>
        <taxon>Metazoa</taxon>
        <taxon>Ecdysozoa</taxon>
        <taxon>Arthropoda</taxon>
        <taxon>Hexapoda</taxon>
        <taxon>Insecta</taxon>
        <taxon>Pterygota</taxon>
        <taxon>Neoptera</taxon>
        <taxon>Paraneoptera</taxon>
        <taxon>Hemiptera</taxon>
        <taxon>Heteroptera</taxon>
        <taxon>Panheteroptera</taxon>
        <taxon>Cimicomorpha</taxon>
        <taxon>Cimicidae</taxon>
        <taxon>Cimex</taxon>
    </lineage>
</organism>
<sequence length="246" mass="27477">MTEEASASEKPKFSGNAQEWGYDLYPERKGSFTPSVIGMMAGTEGLEDYERLKCEKRVYKCYKTSKLVQLMLGALKASGCEIDLARHVVCEVCDPSVSGGYDPETNQIVICQNTSNKESIIQGILTHEMIHMFDYCNNKLDFRNIDHLACTEVRAANLTHCSFTSSMIQGNATPINFKNRHQECVKLKALQSILAVRKVSIEEAKAAIERVFPKCYNDLEPIGRRIKAASNDASKAHAEGFLYGYV</sequence>